<keyword evidence="2" id="KW-0378">Hydrolase</keyword>
<dbReference type="InterPro" id="IPR035437">
    <property type="entry name" value="SNase_OB-fold_sf"/>
</dbReference>
<dbReference type="RefSeq" id="WP_181615729.1">
    <property type="nucleotide sequence ID" value="NZ_BAABAM010000010.1"/>
</dbReference>
<evidence type="ECO:0000259" key="1">
    <source>
        <dbReference type="PROSITE" id="PS50830"/>
    </source>
</evidence>
<accession>A0A7W0CTD8</accession>
<dbReference type="SUPFAM" id="SSF50199">
    <property type="entry name" value="Staphylococcal nuclease"/>
    <property type="match status" value="1"/>
</dbReference>
<dbReference type="InterPro" id="IPR016071">
    <property type="entry name" value="Staphylococal_nuclease_OB-fold"/>
</dbReference>
<evidence type="ECO:0000313" key="3">
    <source>
        <dbReference type="Proteomes" id="UP000530928"/>
    </source>
</evidence>
<keyword evidence="3" id="KW-1185">Reference proteome</keyword>
<protein>
    <submittedName>
        <fullName evidence="2">Micrococcal nuclease</fullName>
        <ecNumber evidence="2">3.1.31.1</ecNumber>
    </submittedName>
</protein>
<name>A0A7W0CTD8_9ACTN</name>
<dbReference type="Pfam" id="PF00565">
    <property type="entry name" value="SNase"/>
    <property type="match status" value="1"/>
</dbReference>
<dbReference type="Gene3D" id="2.40.50.90">
    <property type="match status" value="1"/>
</dbReference>
<evidence type="ECO:0000313" key="2">
    <source>
        <dbReference type="EMBL" id="MBA2897004.1"/>
    </source>
</evidence>
<dbReference type="PROSITE" id="PS50830">
    <property type="entry name" value="TNASE_3"/>
    <property type="match status" value="1"/>
</dbReference>
<proteinExistence type="predicted"/>
<feature type="domain" description="TNase-like" evidence="1">
    <location>
        <begin position="45"/>
        <end position="180"/>
    </location>
</feature>
<dbReference type="AlphaFoldDB" id="A0A7W0CTD8"/>
<dbReference type="SMART" id="SM00318">
    <property type="entry name" value="SNc"/>
    <property type="match status" value="1"/>
</dbReference>
<dbReference type="Proteomes" id="UP000530928">
    <property type="component" value="Unassembled WGS sequence"/>
</dbReference>
<gene>
    <name evidence="2" type="ORF">HNR30_008400</name>
</gene>
<dbReference type="GO" id="GO:1990599">
    <property type="term" value="F:3' overhang single-stranded DNA endodeoxyribonuclease activity"/>
    <property type="evidence" value="ECO:0007669"/>
    <property type="project" value="UniProtKB-EC"/>
</dbReference>
<reference evidence="2 3" key="1">
    <citation type="submission" date="2020-07" db="EMBL/GenBank/DDBJ databases">
        <title>Genomic Encyclopedia of Type Strains, Phase IV (KMG-IV): sequencing the most valuable type-strain genomes for metagenomic binning, comparative biology and taxonomic classification.</title>
        <authorList>
            <person name="Goeker M."/>
        </authorList>
    </citation>
    <scope>NUCLEOTIDE SEQUENCE [LARGE SCALE GENOMIC DNA]</scope>
    <source>
        <strain evidence="2 3">DSM 45533</strain>
    </source>
</reference>
<comment type="caution">
    <text evidence="2">The sequence shown here is derived from an EMBL/GenBank/DDBJ whole genome shotgun (WGS) entry which is preliminary data.</text>
</comment>
<sequence length="194" mass="21042">MLVVVYIVLLTVAGTAFYRTRVLPEQPAGPTAGAPSPVPLSPSGPEEAARVVWVSDGDTIVVRPVAGPYKGQEQRIRLIGLDAPETHPAPQCWARESTAALLRLLPRGSTVKLAFDARKVDDYGRQLRYAWNASGKLVNTEQLAQGNAFVLRIWPNVKYEKAFADAAAAAQRARRGLWGSCPNPQPPVHTPRVS</sequence>
<dbReference type="EMBL" id="JACDUR010000010">
    <property type="protein sequence ID" value="MBA2897004.1"/>
    <property type="molecule type" value="Genomic_DNA"/>
</dbReference>
<organism evidence="2 3">
    <name type="scientific">Nonomuraea soli</name>
    <dbReference type="NCBI Taxonomy" id="1032476"/>
    <lineage>
        <taxon>Bacteria</taxon>
        <taxon>Bacillati</taxon>
        <taxon>Actinomycetota</taxon>
        <taxon>Actinomycetes</taxon>
        <taxon>Streptosporangiales</taxon>
        <taxon>Streptosporangiaceae</taxon>
        <taxon>Nonomuraea</taxon>
    </lineage>
</organism>
<dbReference type="EC" id="3.1.31.1" evidence="2"/>